<proteinExistence type="predicted"/>
<reference evidence="2" key="1">
    <citation type="journal article" date="2019" name="Int. J. Syst. Evol. Microbiol.">
        <title>The Global Catalogue of Microorganisms (GCM) 10K type strain sequencing project: providing services to taxonomists for standard genome sequencing and annotation.</title>
        <authorList>
            <consortium name="The Broad Institute Genomics Platform"/>
            <consortium name="The Broad Institute Genome Sequencing Center for Infectious Disease"/>
            <person name="Wu L."/>
            <person name="Ma J."/>
        </authorList>
    </citation>
    <scope>NUCLEOTIDE SEQUENCE [LARGE SCALE GENOMIC DNA]</scope>
    <source>
        <strain evidence="2">JCM 17919</strain>
    </source>
</reference>
<dbReference type="Proteomes" id="UP001501725">
    <property type="component" value="Unassembled WGS sequence"/>
</dbReference>
<evidence type="ECO:0000313" key="1">
    <source>
        <dbReference type="EMBL" id="GAA4334267.1"/>
    </source>
</evidence>
<accession>A0ABP8H5A7</accession>
<protein>
    <submittedName>
        <fullName evidence="1">Uncharacterized protein</fullName>
    </submittedName>
</protein>
<comment type="caution">
    <text evidence="1">The sequence shown here is derived from an EMBL/GenBank/DDBJ whole genome shotgun (WGS) entry which is preliminary data.</text>
</comment>
<dbReference type="EMBL" id="BAABGY010000008">
    <property type="protein sequence ID" value="GAA4334267.1"/>
    <property type="molecule type" value="Genomic_DNA"/>
</dbReference>
<name>A0ABP8H5A7_9BACT</name>
<sequence length="79" mass="9086">MSEAHTGLLRPLRVRLGEADPTLSKHSDYRGFDYTSAYRGRFAYTYLNSKTRQAGREVTTIEFEAHIFASSFSEYSLEK</sequence>
<keyword evidence="2" id="KW-1185">Reference proteome</keyword>
<organism evidence="1 2">
    <name type="scientific">Flaviaesturariibacter amylovorans</name>
    <dbReference type="NCBI Taxonomy" id="1084520"/>
    <lineage>
        <taxon>Bacteria</taxon>
        <taxon>Pseudomonadati</taxon>
        <taxon>Bacteroidota</taxon>
        <taxon>Chitinophagia</taxon>
        <taxon>Chitinophagales</taxon>
        <taxon>Chitinophagaceae</taxon>
        <taxon>Flaviaestuariibacter</taxon>
    </lineage>
</organism>
<evidence type="ECO:0000313" key="2">
    <source>
        <dbReference type="Proteomes" id="UP001501725"/>
    </source>
</evidence>
<gene>
    <name evidence="1" type="ORF">GCM10023184_28180</name>
</gene>